<feature type="transmembrane region" description="Helical" evidence="19">
    <location>
        <begin position="82"/>
        <end position="104"/>
    </location>
</feature>
<evidence type="ECO:0000256" key="11">
    <source>
        <dbReference type="ARBA" id="ARBA00022741"/>
    </source>
</evidence>
<keyword evidence="7" id="KW-0963">Cytoplasm</keyword>
<comment type="caution">
    <text evidence="21">The sequence shown here is derived from an EMBL/GenBank/DDBJ whole genome shotgun (WGS) entry which is preliminary data.</text>
</comment>
<evidence type="ECO:0000256" key="16">
    <source>
        <dbReference type="ARBA" id="ARBA00023014"/>
    </source>
</evidence>
<protein>
    <recommendedName>
        <fullName evidence="5">Oxygen sensor histidine kinase NreB</fullName>
        <ecNumber evidence="4">2.7.13.3</ecNumber>
    </recommendedName>
    <alternativeName>
        <fullName evidence="18">Nitrogen regulation protein B</fullName>
    </alternativeName>
</protein>
<gene>
    <name evidence="21" type="ORF">NCI01_01690</name>
</gene>
<dbReference type="InterPro" id="IPR036890">
    <property type="entry name" value="HATPase_C_sf"/>
</dbReference>
<dbReference type="PROSITE" id="PS50109">
    <property type="entry name" value="HIS_KIN"/>
    <property type="match status" value="1"/>
</dbReference>
<evidence type="ECO:0000256" key="14">
    <source>
        <dbReference type="ARBA" id="ARBA00023004"/>
    </source>
</evidence>
<dbReference type="InterPro" id="IPR004358">
    <property type="entry name" value="Sig_transdc_His_kin-like_C"/>
</dbReference>
<evidence type="ECO:0000313" key="22">
    <source>
        <dbReference type="Proteomes" id="UP001204524"/>
    </source>
</evidence>
<evidence type="ECO:0000256" key="10">
    <source>
        <dbReference type="ARBA" id="ARBA00022723"/>
    </source>
</evidence>
<feature type="transmembrane region" description="Helical" evidence="19">
    <location>
        <begin position="21"/>
        <end position="44"/>
    </location>
</feature>
<evidence type="ECO:0000256" key="8">
    <source>
        <dbReference type="ARBA" id="ARBA00022553"/>
    </source>
</evidence>
<dbReference type="RefSeq" id="WP_254179731.1">
    <property type="nucleotide sequence ID" value="NZ_JANARS010000001.1"/>
</dbReference>
<accession>A0ABT1KRX6</accession>
<dbReference type="CDD" id="cd16917">
    <property type="entry name" value="HATPase_UhpB-NarQ-NarX-like"/>
    <property type="match status" value="1"/>
</dbReference>
<dbReference type="EC" id="2.7.13.3" evidence="4"/>
<dbReference type="InterPro" id="IPR011712">
    <property type="entry name" value="Sig_transdc_His_kin_sub3_dim/P"/>
</dbReference>
<comment type="function">
    <text evidence="17">Member of the two-component regulatory system NreB/NreC involved in the control of dissimilatory nitrate/nitrite reduction in response to oxygen. NreB functions as a direct oxygen sensor histidine kinase which is autophosphorylated, in the absence of oxygen, probably at the conserved histidine residue, and transfers its phosphate group probably to a conserved aspartate residue of NreC. NreB/NreC activates the expression of the nitrate (narGHJI) and nitrite (nir) reductase operons, as well as the putative nitrate transporter gene narT.</text>
</comment>
<comment type="cofactor">
    <cofactor evidence="2">
        <name>[4Fe-4S] cluster</name>
        <dbReference type="ChEBI" id="CHEBI:49883"/>
    </cofactor>
</comment>
<dbReference type="PRINTS" id="PR00344">
    <property type="entry name" value="BCTRLSENSOR"/>
</dbReference>
<evidence type="ECO:0000256" key="12">
    <source>
        <dbReference type="ARBA" id="ARBA00022777"/>
    </source>
</evidence>
<evidence type="ECO:0000256" key="2">
    <source>
        <dbReference type="ARBA" id="ARBA00001966"/>
    </source>
</evidence>
<evidence type="ECO:0000256" key="4">
    <source>
        <dbReference type="ARBA" id="ARBA00012438"/>
    </source>
</evidence>
<feature type="transmembrane region" description="Helical" evidence="19">
    <location>
        <begin position="258"/>
        <end position="279"/>
    </location>
</feature>
<keyword evidence="9" id="KW-0808">Transferase</keyword>
<keyword evidence="10" id="KW-0479">Metal-binding</keyword>
<evidence type="ECO:0000313" key="21">
    <source>
        <dbReference type="EMBL" id="MCP3420498.1"/>
    </source>
</evidence>
<feature type="transmembrane region" description="Helical" evidence="19">
    <location>
        <begin position="153"/>
        <end position="174"/>
    </location>
</feature>
<dbReference type="Proteomes" id="UP001204524">
    <property type="component" value="Unassembled WGS sequence"/>
</dbReference>
<dbReference type="SUPFAM" id="SSF55781">
    <property type="entry name" value="GAF domain-like"/>
    <property type="match status" value="1"/>
</dbReference>
<dbReference type="InterPro" id="IPR003594">
    <property type="entry name" value="HATPase_dom"/>
</dbReference>
<keyword evidence="19" id="KW-1133">Transmembrane helix</keyword>
<keyword evidence="14" id="KW-0408">Iron</keyword>
<dbReference type="EMBL" id="JANARS010000001">
    <property type="protein sequence ID" value="MCP3420498.1"/>
    <property type="molecule type" value="Genomic_DNA"/>
</dbReference>
<feature type="transmembrane region" description="Helical" evidence="19">
    <location>
        <begin position="124"/>
        <end position="141"/>
    </location>
</feature>
<sequence>MSVSVAAAPPALVGRRWLVGAGVWALAWAFAGAGLVIAVVWRPFDNAIPYDIHREFFLPDVVVAVVYAPVAALVLTRSRHPLGWLLAATAIGFGVTAFGLSYALLAADHPDLPMLGTVVNLVTWAWSVGAFAMVLVMPWLLSVDSPTGWRRRAAWAGAAVTLTVCLPLAFLQIPGAPENPLAPSPDRLPALERALDVAVLPLGVAYALVGAGYLLRRSVSARPEERRCLGWVIGSLVLVTASYAAFDLGLRIGDPVLPLAAAALFAGLGMLPAALLVLITRQRLWGLDVAVSRATLWGLLTALLVGAYLALVWAFGQLLPWGERTSGLVAAAVLALAVQPLRSWMQVRVDHLVYGTDAGTLLARFGDSSRTEGLAGLVRELRDDLRLGYVEVRSGADLPPVGATAGTAGGRPTVRLPLRSHGRAVGELVVGARAGESLDPRTRTVLERVSGMVAFALDLAQANQLLSVERDRVVEVRHEERRLLRRELHDSLGPALAGIGLGLAAIEKHGQALPERDLDLLRQLRGEVNRRADDVRTMAHALLPPALDEGRLSDALAALAARFSDADFEVVVDAPGADRIDSRRQVAVYHVVGEAVLNAFRHAAATTCTVRVEVDDDDAVQIAVHDDGTGLADEATPGIGLSSMRERADEAGGSLRLDTGETGRGTLVRVSLP</sequence>
<organism evidence="21 22">
    <name type="scientific">Nocardioides pinisoli</name>
    <dbReference type="NCBI Taxonomy" id="2950279"/>
    <lineage>
        <taxon>Bacteria</taxon>
        <taxon>Bacillati</taxon>
        <taxon>Actinomycetota</taxon>
        <taxon>Actinomycetes</taxon>
        <taxon>Propionibacteriales</taxon>
        <taxon>Nocardioidaceae</taxon>
        <taxon>Nocardioides</taxon>
    </lineage>
</organism>
<evidence type="ECO:0000256" key="13">
    <source>
        <dbReference type="ARBA" id="ARBA00022840"/>
    </source>
</evidence>
<evidence type="ECO:0000256" key="5">
    <source>
        <dbReference type="ARBA" id="ARBA00017322"/>
    </source>
</evidence>
<dbReference type="SMART" id="SM00387">
    <property type="entry name" value="HATPase_c"/>
    <property type="match status" value="1"/>
</dbReference>
<evidence type="ECO:0000256" key="6">
    <source>
        <dbReference type="ARBA" id="ARBA00022485"/>
    </source>
</evidence>
<dbReference type="Gene3D" id="3.30.565.10">
    <property type="entry name" value="Histidine kinase-like ATPase, C-terminal domain"/>
    <property type="match status" value="1"/>
</dbReference>
<keyword evidence="22" id="KW-1185">Reference proteome</keyword>
<feature type="transmembrane region" description="Helical" evidence="19">
    <location>
        <begin position="194"/>
        <end position="216"/>
    </location>
</feature>
<comment type="catalytic activity">
    <reaction evidence="1">
        <text>ATP + protein L-histidine = ADP + protein N-phospho-L-histidine.</text>
        <dbReference type="EC" id="2.7.13.3"/>
    </reaction>
</comment>
<keyword evidence="15" id="KW-0902">Two-component regulatory system</keyword>
<feature type="domain" description="Histidine kinase" evidence="20">
    <location>
        <begin position="588"/>
        <end position="673"/>
    </location>
</feature>
<dbReference type="Gene3D" id="1.20.5.1930">
    <property type="match status" value="1"/>
</dbReference>
<name>A0ABT1KRX6_9ACTN</name>
<proteinExistence type="predicted"/>
<dbReference type="SUPFAM" id="SSF55874">
    <property type="entry name" value="ATPase domain of HSP90 chaperone/DNA topoisomerase II/histidine kinase"/>
    <property type="match status" value="1"/>
</dbReference>
<keyword evidence="13" id="KW-0067">ATP-binding</keyword>
<comment type="subcellular location">
    <subcellularLocation>
        <location evidence="3">Cytoplasm</location>
    </subcellularLocation>
</comment>
<dbReference type="InterPro" id="IPR050482">
    <property type="entry name" value="Sensor_HK_TwoCompSys"/>
</dbReference>
<feature type="transmembrane region" description="Helical" evidence="19">
    <location>
        <begin position="291"/>
        <end position="315"/>
    </location>
</feature>
<evidence type="ECO:0000256" key="17">
    <source>
        <dbReference type="ARBA" id="ARBA00024827"/>
    </source>
</evidence>
<evidence type="ECO:0000256" key="9">
    <source>
        <dbReference type="ARBA" id="ARBA00022679"/>
    </source>
</evidence>
<dbReference type="Gene3D" id="3.30.450.40">
    <property type="match status" value="1"/>
</dbReference>
<dbReference type="PANTHER" id="PTHR24421:SF10">
    <property type="entry name" value="NITRATE_NITRITE SENSOR PROTEIN NARQ"/>
    <property type="match status" value="1"/>
</dbReference>
<feature type="transmembrane region" description="Helical" evidence="19">
    <location>
        <begin position="228"/>
        <end position="246"/>
    </location>
</feature>
<evidence type="ECO:0000256" key="3">
    <source>
        <dbReference type="ARBA" id="ARBA00004496"/>
    </source>
</evidence>
<keyword evidence="19" id="KW-0812">Transmembrane</keyword>
<keyword evidence="19" id="KW-0472">Membrane</keyword>
<keyword evidence="6" id="KW-0004">4Fe-4S</keyword>
<evidence type="ECO:0000256" key="15">
    <source>
        <dbReference type="ARBA" id="ARBA00023012"/>
    </source>
</evidence>
<dbReference type="Pfam" id="PF02518">
    <property type="entry name" value="HATPase_c"/>
    <property type="match status" value="1"/>
</dbReference>
<evidence type="ECO:0000259" key="20">
    <source>
        <dbReference type="PROSITE" id="PS50109"/>
    </source>
</evidence>
<dbReference type="GO" id="GO:0016301">
    <property type="term" value="F:kinase activity"/>
    <property type="evidence" value="ECO:0007669"/>
    <property type="project" value="UniProtKB-KW"/>
</dbReference>
<keyword evidence="16" id="KW-0411">Iron-sulfur</keyword>
<evidence type="ECO:0000256" key="1">
    <source>
        <dbReference type="ARBA" id="ARBA00000085"/>
    </source>
</evidence>
<reference evidence="21 22" key="1">
    <citation type="submission" date="2022-06" db="EMBL/GenBank/DDBJ databases">
        <authorList>
            <person name="So Y."/>
        </authorList>
    </citation>
    <scope>NUCLEOTIDE SEQUENCE [LARGE SCALE GENOMIC DNA]</scope>
    <source>
        <strain evidence="21 22">STR3</strain>
    </source>
</reference>
<dbReference type="Pfam" id="PF07730">
    <property type="entry name" value="HisKA_3"/>
    <property type="match status" value="1"/>
</dbReference>
<feature type="transmembrane region" description="Helical" evidence="19">
    <location>
        <begin position="56"/>
        <end position="75"/>
    </location>
</feature>
<dbReference type="PANTHER" id="PTHR24421">
    <property type="entry name" value="NITRATE/NITRITE SENSOR PROTEIN NARX-RELATED"/>
    <property type="match status" value="1"/>
</dbReference>
<keyword evidence="8" id="KW-0597">Phosphoprotein</keyword>
<evidence type="ECO:0000256" key="18">
    <source>
        <dbReference type="ARBA" id="ARBA00030800"/>
    </source>
</evidence>
<evidence type="ECO:0000256" key="19">
    <source>
        <dbReference type="SAM" id="Phobius"/>
    </source>
</evidence>
<keyword evidence="12 21" id="KW-0418">Kinase</keyword>
<dbReference type="InterPro" id="IPR005467">
    <property type="entry name" value="His_kinase_dom"/>
</dbReference>
<dbReference type="InterPro" id="IPR029016">
    <property type="entry name" value="GAF-like_dom_sf"/>
</dbReference>
<keyword evidence="11" id="KW-0547">Nucleotide-binding</keyword>
<evidence type="ECO:0000256" key="7">
    <source>
        <dbReference type="ARBA" id="ARBA00022490"/>
    </source>
</evidence>